<feature type="non-terminal residue" evidence="2">
    <location>
        <position position="1"/>
    </location>
</feature>
<proteinExistence type="predicted"/>
<accession>A0ABN7WJX8</accession>
<reference evidence="2 3" key="1">
    <citation type="submission" date="2021-06" db="EMBL/GenBank/DDBJ databases">
        <authorList>
            <person name="Kallberg Y."/>
            <person name="Tangrot J."/>
            <person name="Rosling A."/>
        </authorList>
    </citation>
    <scope>NUCLEOTIDE SEQUENCE [LARGE SCALE GENOMIC DNA]</scope>
    <source>
        <strain evidence="2 3">120-4 pot B 10/14</strain>
    </source>
</reference>
<feature type="region of interest" description="Disordered" evidence="1">
    <location>
        <begin position="93"/>
        <end position="118"/>
    </location>
</feature>
<evidence type="ECO:0000313" key="2">
    <source>
        <dbReference type="EMBL" id="CAG8834203.1"/>
    </source>
</evidence>
<comment type="caution">
    <text evidence="2">The sequence shown here is derived from an EMBL/GenBank/DDBJ whole genome shotgun (WGS) entry which is preliminary data.</text>
</comment>
<protein>
    <submittedName>
        <fullName evidence="2">32081_t:CDS:1</fullName>
    </submittedName>
</protein>
<dbReference type="EMBL" id="CAJVQB010048859">
    <property type="protein sequence ID" value="CAG8834203.1"/>
    <property type="molecule type" value="Genomic_DNA"/>
</dbReference>
<feature type="compositionally biased region" description="Basic and acidic residues" evidence="1">
    <location>
        <begin position="93"/>
        <end position="103"/>
    </location>
</feature>
<sequence length="118" mass="13987">SESQRIRAQDLLYIFKNLVEKYKRIGLKSCETKETQRWWHASAQEAARQLTFYFPYFTELANLRFLTVYSFCERHYNQLIVSNNLYNLLQGSTEEHNRTRSDDNQNDVTDSDIVPLAA</sequence>
<keyword evidence="3" id="KW-1185">Reference proteome</keyword>
<evidence type="ECO:0000313" key="3">
    <source>
        <dbReference type="Proteomes" id="UP000789901"/>
    </source>
</evidence>
<evidence type="ECO:0000256" key="1">
    <source>
        <dbReference type="SAM" id="MobiDB-lite"/>
    </source>
</evidence>
<feature type="non-terminal residue" evidence="2">
    <location>
        <position position="118"/>
    </location>
</feature>
<dbReference type="Proteomes" id="UP000789901">
    <property type="component" value="Unassembled WGS sequence"/>
</dbReference>
<name>A0ABN7WJX8_GIGMA</name>
<organism evidence="2 3">
    <name type="scientific">Gigaspora margarita</name>
    <dbReference type="NCBI Taxonomy" id="4874"/>
    <lineage>
        <taxon>Eukaryota</taxon>
        <taxon>Fungi</taxon>
        <taxon>Fungi incertae sedis</taxon>
        <taxon>Mucoromycota</taxon>
        <taxon>Glomeromycotina</taxon>
        <taxon>Glomeromycetes</taxon>
        <taxon>Diversisporales</taxon>
        <taxon>Gigasporaceae</taxon>
        <taxon>Gigaspora</taxon>
    </lineage>
</organism>
<gene>
    <name evidence="2" type="ORF">GMARGA_LOCUS31934</name>
</gene>